<sequence>MPTVDLTLETFEQTILEGGTVFVDFWAGWCGPCLAFAPHYQAAAEANPDLTFAKVDTEAQQQLAAAMNITSIPTIMAFKDGIGVFAQAGALPRPVLDDLVSQVRALDMDQVRAQLSSEAPASSEPAASESATA</sequence>
<evidence type="ECO:0000256" key="2">
    <source>
        <dbReference type="SAM" id="MobiDB-lite"/>
    </source>
</evidence>
<evidence type="ECO:0000256" key="1">
    <source>
        <dbReference type="ARBA" id="ARBA00023157"/>
    </source>
</evidence>
<keyword evidence="1" id="KW-1015">Disulfide bond</keyword>
<dbReference type="RefSeq" id="WP_153685786.1">
    <property type="nucleotide sequence ID" value="NZ_WJIF01000012.1"/>
</dbReference>
<gene>
    <name evidence="4" type="ORF">GE115_16060</name>
</gene>
<evidence type="ECO:0000313" key="4">
    <source>
        <dbReference type="EMBL" id="MRG61372.1"/>
    </source>
</evidence>
<protein>
    <submittedName>
        <fullName evidence="4">Thiol reductase thioredoxin</fullName>
    </submittedName>
</protein>
<dbReference type="InterPro" id="IPR017937">
    <property type="entry name" value="Thioredoxin_CS"/>
</dbReference>
<dbReference type="PROSITE" id="PS00194">
    <property type="entry name" value="THIOREDOXIN_1"/>
    <property type="match status" value="1"/>
</dbReference>
<dbReference type="GO" id="GO:0015035">
    <property type="term" value="F:protein-disulfide reductase activity"/>
    <property type="evidence" value="ECO:0007669"/>
    <property type="project" value="TreeGrafter"/>
</dbReference>
<organism evidence="4 5">
    <name type="scientific">Agromyces agglutinans</name>
    <dbReference type="NCBI Taxonomy" id="2662258"/>
    <lineage>
        <taxon>Bacteria</taxon>
        <taxon>Bacillati</taxon>
        <taxon>Actinomycetota</taxon>
        <taxon>Actinomycetes</taxon>
        <taxon>Micrococcales</taxon>
        <taxon>Microbacteriaceae</taxon>
        <taxon>Agromyces</taxon>
    </lineage>
</organism>
<dbReference type="Pfam" id="PF00085">
    <property type="entry name" value="Thioredoxin"/>
    <property type="match status" value="1"/>
</dbReference>
<comment type="caution">
    <text evidence="4">The sequence shown here is derived from an EMBL/GenBank/DDBJ whole genome shotgun (WGS) entry which is preliminary data.</text>
</comment>
<evidence type="ECO:0000313" key="5">
    <source>
        <dbReference type="Proteomes" id="UP000431080"/>
    </source>
</evidence>
<feature type="compositionally biased region" description="Low complexity" evidence="2">
    <location>
        <begin position="116"/>
        <end position="133"/>
    </location>
</feature>
<dbReference type="CDD" id="cd02947">
    <property type="entry name" value="TRX_family"/>
    <property type="match status" value="1"/>
</dbReference>
<dbReference type="AlphaFoldDB" id="A0A6I2F937"/>
<keyword evidence="5" id="KW-1185">Reference proteome</keyword>
<proteinExistence type="predicted"/>
<dbReference type="InterPro" id="IPR036249">
    <property type="entry name" value="Thioredoxin-like_sf"/>
</dbReference>
<dbReference type="PANTHER" id="PTHR45663">
    <property type="entry name" value="GEO12009P1"/>
    <property type="match status" value="1"/>
</dbReference>
<evidence type="ECO:0000259" key="3">
    <source>
        <dbReference type="PROSITE" id="PS51352"/>
    </source>
</evidence>
<dbReference type="PANTHER" id="PTHR45663:SF40">
    <property type="entry name" value="THIOREDOXIN 2"/>
    <property type="match status" value="1"/>
</dbReference>
<accession>A0A6I2F937</accession>
<name>A0A6I2F937_9MICO</name>
<dbReference type="InterPro" id="IPR013766">
    <property type="entry name" value="Thioredoxin_domain"/>
</dbReference>
<dbReference type="Gene3D" id="3.40.30.10">
    <property type="entry name" value="Glutaredoxin"/>
    <property type="match status" value="1"/>
</dbReference>
<feature type="domain" description="Thioredoxin" evidence="3">
    <location>
        <begin position="1"/>
        <end position="105"/>
    </location>
</feature>
<dbReference type="PRINTS" id="PR00421">
    <property type="entry name" value="THIOREDOXIN"/>
</dbReference>
<dbReference type="Proteomes" id="UP000431080">
    <property type="component" value="Unassembled WGS sequence"/>
</dbReference>
<dbReference type="SUPFAM" id="SSF52833">
    <property type="entry name" value="Thioredoxin-like"/>
    <property type="match status" value="1"/>
</dbReference>
<dbReference type="PROSITE" id="PS51352">
    <property type="entry name" value="THIOREDOXIN_2"/>
    <property type="match status" value="1"/>
</dbReference>
<dbReference type="GO" id="GO:0005829">
    <property type="term" value="C:cytosol"/>
    <property type="evidence" value="ECO:0007669"/>
    <property type="project" value="TreeGrafter"/>
</dbReference>
<feature type="region of interest" description="Disordered" evidence="2">
    <location>
        <begin position="114"/>
        <end position="133"/>
    </location>
</feature>
<reference evidence="4 5" key="1">
    <citation type="submission" date="2019-10" db="EMBL/GenBank/DDBJ databases">
        <authorList>
            <person name="Nie G."/>
            <person name="Ming H."/>
            <person name="Yi B."/>
        </authorList>
    </citation>
    <scope>NUCLEOTIDE SEQUENCE [LARGE SCALE GENOMIC DNA]</scope>
    <source>
        <strain evidence="4 5">CFH 90414</strain>
    </source>
</reference>
<dbReference type="EMBL" id="WJIF01000012">
    <property type="protein sequence ID" value="MRG61372.1"/>
    <property type="molecule type" value="Genomic_DNA"/>
</dbReference>